<feature type="transmembrane region" description="Helical" evidence="1">
    <location>
        <begin position="37"/>
        <end position="56"/>
    </location>
</feature>
<name>A0A6H1UBM8_9GAMM</name>
<keyword evidence="1" id="KW-1133">Transmembrane helix</keyword>
<dbReference type="EMBL" id="CP051180">
    <property type="protein sequence ID" value="QIZ76461.1"/>
    <property type="molecule type" value="Genomic_DNA"/>
</dbReference>
<organism evidence="2 3">
    <name type="scientific">Ferrimonas lipolytica</name>
    <dbReference type="NCBI Taxonomy" id="2724191"/>
    <lineage>
        <taxon>Bacteria</taxon>
        <taxon>Pseudomonadati</taxon>
        <taxon>Pseudomonadota</taxon>
        <taxon>Gammaproteobacteria</taxon>
        <taxon>Alteromonadales</taxon>
        <taxon>Ferrimonadaceae</taxon>
        <taxon>Ferrimonas</taxon>
    </lineage>
</organism>
<dbReference type="Proteomes" id="UP000501602">
    <property type="component" value="Chromosome"/>
</dbReference>
<dbReference type="AlphaFoldDB" id="A0A6H1UBM8"/>
<sequence length="162" mass="18443">MLTFITIFTIITGTASLLGFIYIFWGLNEQYKTTCKYIFSLAFIWSAYILFFPSSIVENVAGNISFYQSPTIENPSKNLIIQRGEFSVSENEPVAIEFPFPFKEAPKVEIINTNAHKENFIPNIKKITAHQVVFQSSSYGGFALYRTYKWVARGIPLESANK</sequence>
<keyword evidence="1" id="KW-0472">Membrane</keyword>
<feature type="transmembrane region" description="Helical" evidence="1">
    <location>
        <begin position="6"/>
        <end position="25"/>
    </location>
</feature>
<protein>
    <submittedName>
        <fullName evidence="2">Uncharacterized protein</fullName>
    </submittedName>
</protein>
<keyword evidence="3" id="KW-1185">Reference proteome</keyword>
<evidence type="ECO:0000256" key="1">
    <source>
        <dbReference type="SAM" id="Phobius"/>
    </source>
</evidence>
<keyword evidence="1" id="KW-0812">Transmembrane</keyword>
<evidence type="ECO:0000313" key="2">
    <source>
        <dbReference type="EMBL" id="QIZ76461.1"/>
    </source>
</evidence>
<dbReference type="RefSeq" id="WP_168659723.1">
    <property type="nucleotide sequence ID" value="NZ_CP051180.1"/>
</dbReference>
<evidence type="ECO:0000313" key="3">
    <source>
        <dbReference type="Proteomes" id="UP000501602"/>
    </source>
</evidence>
<reference evidence="2 3" key="1">
    <citation type="submission" date="2020-04" db="EMBL/GenBank/DDBJ databases">
        <title>Ferrimonas sp. S7 isolated from sea water.</title>
        <authorList>
            <person name="Bae S.S."/>
            <person name="Baek K."/>
        </authorList>
    </citation>
    <scope>NUCLEOTIDE SEQUENCE [LARGE SCALE GENOMIC DNA]</scope>
    <source>
        <strain evidence="2 3">S7</strain>
    </source>
</reference>
<dbReference type="KEGG" id="fes:HER31_06045"/>
<accession>A0A6H1UBM8</accession>
<gene>
    <name evidence="2" type="ORF">HER31_06045</name>
</gene>
<proteinExistence type="predicted"/>